<accession>A0A5C6LXN2</accession>
<dbReference type="AlphaFoldDB" id="A0A5C6LXN2"/>
<proteinExistence type="predicted"/>
<evidence type="ECO:0000313" key="2">
    <source>
        <dbReference type="Proteomes" id="UP000318815"/>
    </source>
</evidence>
<sequence length="63" mass="7426">MEFDWDAIDQAIYGMTPEQYKAYFQQMQSRKLSRIDSIAKKGTFDKTAYDLAQRNINIVQQIC</sequence>
<reference evidence="1 2" key="1">
    <citation type="submission" date="2019-08" db="EMBL/GenBank/DDBJ databases">
        <title>Whole genome sequencing of chitin degrading bacteria Chitinophaga pinensis YS16.</title>
        <authorList>
            <person name="Singh R.P."/>
            <person name="Manchanda G."/>
            <person name="Maurya I.K."/>
            <person name="Joshi N.K."/>
            <person name="Srivastava A.K."/>
        </authorList>
    </citation>
    <scope>NUCLEOTIDE SEQUENCE [LARGE SCALE GENOMIC DNA]</scope>
    <source>
        <strain evidence="1 2">YS-16</strain>
    </source>
</reference>
<dbReference type="Proteomes" id="UP000318815">
    <property type="component" value="Unassembled WGS sequence"/>
</dbReference>
<organism evidence="1 2">
    <name type="scientific">Chitinophaga pinensis</name>
    <dbReference type="NCBI Taxonomy" id="79329"/>
    <lineage>
        <taxon>Bacteria</taxon>
        <taxon>Pseudomonadati</taxon>
        <taxon>Bacteroidota</taxon>
        <taxon>Chitinophagia</taxon>
        <taxon>Chitinophagales</taxon>
        <taxon>Chitinophagaceae</taxon>
        <taxon>Chitinophaga</taxon>
    </lineage>
</organism>
<gene>
    <name evidence="1" type="ORF">FEF09_12150</name>
</gene>
<evidence type="ECO:0000313" key="1">
    <source>
        <dbReference type="EMBL" id="TWW00096.1"/>
    </source>
</evidence>
<dbReference type="EMBL" id="VOHS01000010">
    <property type="protein sequence ID" value="TWW00096.1"/>
    <property type="molecule type" value="Genomic_DNA"/>
</dbReference>
<comment type="caution">
    <text evidence="1">The sequence shown here is derived from an EMBL/GenBank/DDBJ whole genome shotgun (WGS) entry which is preliminary data.</text>
</comment>
<name>A0A5C6LXN2_9BACT</name>
<keyword evidence="2" id="KW-1185">Reference proteome</keyword>
<protein>
    <submittedName>
        <fullName evidence="1">Uncharacterized protein</fullName>
    </submittedName>
</protein>
<dbReference type="RefSeq" id="WP_146305362.1">
    <property type="nucleotide sequence ID" value="NZ_VOHS01000010.1"/>
</dbReference>